<dbReference type="InterPro" id="IPR012074">
    <property type="entry name" value="GAF_ANTAR"/>
</dbReference>
<evidence type="ECO:0000256" key="4">
    <source>
        <dbReference type="ARBA" id="ARBA00023163"/>
    </source>
</evidence>
<dbReference type="Gene3D" id="3.30.450.40">
    <property type="match status" value="1"/>
</dbReference>
<dbReference type="InterPro" id="IPR003018">
    <property type="entry name" value="GAF"/>
</dbReference>
<dbReference type="SUPFAM" id="SSF55781">
    <property type="entry name" value="GAF domain-like"/>
    <property type="match status" value="1"/>
</dbReference>
<name>A0A810KVJ4_9ACTN</name>
<evidence type="ECO:0000256" key="3">
    <source>
        <dbReference type="ARBA" id="ARBA00023015"/>
    </source>
</evidence>
<dbReference type="KEGG" id="aser:Asera_08030"/>
<keyword evidence="4" id="KW-0804">Transcription</keyword>
<organism evidence="6 7">
    <name type="scientific">Actinocatenispora sera</name>
    <dbReference type="NCBI Taxonomy" id="390989"/>
    <lineage>
        <taxon>Bacteria</taxon>
        <taxon>Bacillati</taxon>
        <taxon>Actinomycetota</taxon>
        <taxon>Actinomycetes</taxon>
        <taxon>Micromonosporales</taxon>
        <taxon>Micromonosporaceae</taxon>
        <taxon>Actinocatenispora</taxon>
    </lineage>
</organism>
<evidence type="ECO:0000256" key="1">
    <source>
        <dbReference type="ARBA" id="ARBA00022679"/>
    </source>
</evidence>
<keyword evidence="7" id="KW-1185">Reference proteome</keyword>
<dbReference type="Proteomes" id="UP000680750">
    <property type="component" value="Chromosome"/>
</dbReference>
<dbReference type="GO" id="GO:0003723">
    <property type="term" value="F:RNA binding"/>
    <property type="evidence" value="ECO:0007669"/>
    <property type="project" value="InterPro"/>
</dbReference>
<evidence type="ECO:0000313" key="7">
    <source>
        <dbReference type="Proteomes" id="UP000680750"/>
    </source>
</evidence>
<reference evidence="6" key="1">
    <citation type="submission" date="2020-08" db="EMBL/GenBank/DDBJ databases">
        <title>Whole genome shotgun sequence of Actinocatenispora sera NBRC 101916.</title>
        <authorList>
            <person name="Komaki H."/>
            <person name="Tamura T."/>
        </authorList>
    </citation>
    <scope>NUCLEOTIDE SEQUENCE</scope>
    <source>
        <strain evidence="6">NBRC 101916</strain>
    </source>
</reference>
<dbReference type="SMART" id="SM01012">
    <property type="entry name" value="ANTAR"/>
    <property type="match status" value="1"/>
</dbReference>
<dbReference type="Pfam" id="PF13185">
    <property type="entry name" value="GAF_2"/>
    <property type="match status" value="1"/>
</dbReference>
<protein>
    <submittedName>
        <fullName evidence="6">Transcriptional regulator</fullName>
    </submittedName>
</protein>
<dbReference type="InterPro" id="IPR036388">
    <property type="entry name" value="WH-like_DNA-bd_sf"/>
</dbReference>
<proteinExistence type="predicted"/>
<feature type="domain" description="ANTAR" evidence="5">
    <location>
        <begin position="176"/>
        <end position="237"/>
    </location>
</feature>
<keyword evidence="2" id="KW-0418">Kinase</keyword>
<dbReference type="InterPro" id="IPR011006">
    <property type="entry name" value="CheY-like_superfamily"/>
</dbReference>
<dbReference type="Gene3D" id="1.10.10.10">
    <property type="entry name" value="Winged helix-like DNA-binding domain superfamily/Winged helix DNA-binding domain"/>
    <property type="match status" value="1"/>
</dbReference>
<sequence length="252" mass="26886">MSPTSDQTTEGREHRVSRAFVALADTLVADFDIADFLAMLTQRCTELLSVDAAGVILRSPHGEFQVVASSGRGAQLLERFAVETGDGPCIDCVHSGQPVICTDLSVGRARWPRFSVAAGKCGFRAVHALPMRYHHQSIGVLTLLNAAAHGVAIDASRLGQSFADVATIGILQQRTIDQGERLSQQLQAALTSRIAIEQAKGVLSQHGGVSMDEAFDRLRGYARAHQLRLTALAGTVADGKADLRAILAHPRG</sequence>
<dbReference type="PROSITE" id="PS50921">
    <property type="entry name" value="ANTAR"/>
    <property type="match status" value="1"/>
</dbReference>
<evidence type="ECO:0000259" key="5">
    <source>
        <dbReference type="PROSITE" id="PS50921"/>
    </source>
</evidence>
<dbReference type="OrthoDB" id="3683444at2"/>
<gene>
    <name evidence="6" type="ORF">Asera_08030</name>
</gene>
<accession>A0A810KVJ4</accession>
<dbReference type="Pfam" id="PF03861">
    <property type="entry name" value="ANTAR"/>
    <property type="match status" value="1"/>
</dbReference>
<dbReference type="GO" id="GO:0016301">
    <property type="term" value="F:kinase activity"/>
    <property type="evidence" value="ECO:0007669"/>
    <property type="project" value="UniProtKB-KW"/>
</dbReference>
<dbReference type="InterPro" id="IPR029016">
    <property type="entry name" value="GAF-like_dom_sf"/>
</dbReference>
<dbReference type="AlphaFoldDB" id="A0A810KVJ4"/>
<dbReference type="InterPro" id="IPR005561">
    <property type="entry name" value="ANTAR"/>
</dbReference>
<dbReference type="RefSeq" id="WP_035297919.1">
    <property type="nucleotide sequence ID" value="NZ_AP023354.1"/>
</dbReference>
<evidence type="ECO:0000256" key="2">
    <source>
        <dbReference type="ARBA" id="ARBA00022777"/>
    </source>
</evidence>
<keyword evidence="3" id="KW-0805">Transcription regulation</keyword>
<dbReference type="PIRSF" id="PIRSF036625">
    <property type="entry name" value="GAF_ANTAR"/>
    <property type="match status" value="1"/>
</dbReference>
<dbReference type="SUPFAM" id="SSF52172">
    <property type="entry name" value="CheY-like"/>
    <property type="match status" value="1"/>
</dbReference>
<keyword evidence="1" id="KW-0808">Transferase</keyword>
<dbReference type="SMART" id="SM00065">
    <property type="entry name" value="GAF"/>
    <property type="match status" value="1"/>
</dbReference>
<evidence type="ECO:0000313" key="6">
    <source>
        <dbReference type="EMBL" id="BCJ26695.1"/>
    </source>
</evidence>
<dbReference type="EMBL" id="AP023354">
    <property type="protein sequence ID" value="BCJ26695.1"/>
    <property type="molecule type" value="Genomic_DNA"/>
</dbReference>